<sequence length="68" mass="7733">MLAPSCLIPIYLYLEVRNGQAYRQPGQVRKEAAVTSIVWVGFGPPLAIYEFICFYTAKAMLTRWSIGY</sequence>
<accession>E0XT86</accession>
<evidence type="ECO:0000313" key="1">
    <source>
        <dbReference type="EMBL" id="ADI17627.1"/>
    </source>
</evidence>
<proteinExistence type="predicted"/>
<name>E0XT86_9PROT</name>
<dbReference type="EMBL" id="GU474870">
    <property type="protein sequence ID" value="ADI17627.1"/>
    <property type="molecule type" value="Genomic_DNA"/>
</dbReference>
<dbReference type="AlphaFoldDB" id="E0XT86"/>
<organism evidence="1">
    <name type="scientific">uncultured alpha proteobacterium HF0130_20P23</name>
    <dbReference type="NCBI Taxonomy" id="710809"/>
    <lineage>
        <taxon>Bacteria</taxon>
        <taxon>Pseudomonadati</taxon>
        <taxon>Pseudomonadota</taxon>
        <taxon>Alphaproteobacteria</taxon>
        <taxon>environmental samples</taxon>
    </lineage>
</organism>
<protein>
    <submittedName>
        <fullName evidence="1">Uncharacterized protein</fullName>
    </submittedName>
</protein>
<reference evidence="1" key="1">
    <citation type="journal article" date="2011" name="Environ. Microbiol.">
        <title>Time-series analyses of Monterey Bay coastal microbial picoplankton using a 'genome proxy' microarray.</title>
        <authorList>
            <person name="Rich V.I."/>
            <person name="Pham V.D."/>
            <person name="Eppley J."/>
            <person name="Shi Y."/>
            <person name="DeLong E.F."/>
        </authorList>
    </citation>
    <scope>NUCLEOTIDE SEQUENCE</scope>
</reference>